<dbReference type="EMBL" id="CDNC01000004">
    <property type="protein sequence ID" value="CEM60943.1"/>
    <property type="molecule type" value="Genomic_DNA"/>
</dbReference>
<protein>
    <submittedName>
        <fullName evidence="1">Uncharacterized protein</fullName>
    </submittedName>
</protein>
<sequence>MPANYTNLIIPNWLQALIKTLVYLTVQEFHLISTLRL</sequence>
<dbReference type="Proteomes" id="UP000042527">
    <property type="component" value="Unassembled WGS sequence"/>
</dbReference>
<keyword evidence="2" id="KW-1185">Reference proteome</keyword>
<dbReference type="AlphaFoldDB" id="A0A0B7GR68"/>
<evidence type="ECO:0000313" key="2">
    <source>
        <dbReference type="Proteomes" id="UP000042527"/>
    </source>
</evidence>
<name>A0A0B7GR68_TREPH</name>
<evidence type="ECO:0000313" key="1">
    <source>
        <dbReference type="EMBL" id="CEM60943.1"/>
    </source>
</evidence>
<reference evidence="2" key="1">
    <citation type="submission" date="2015-01" db="EMBL/GenBank/DDBJ databases">
        <authorList>
            <person name="Manzoor Shahid"/>
            <person name="Zubair Saima"/>
        </authorList>
    </citation>
    <scope>NUCLEOTIDE SEQUENCE [LARGE SCALE GENOMIC DNA]</scope>
    <source>
        <strain evidence="2">V1</strain>
    </source>
</reference>
<gene>
    <name evidence="1" type="ORF">TPHV1_120072</name>
</gene>
<organism evidence="1 2">
    <name type="scientific">Treponema phagedenis</name>
    <dbReference type="NCBI Taxonomy" id="162"/>
    <lineage>
        <taxon>Bacteria</taxon>
        <taxon>Pseudomonadati</taxon>
        <taxon>Spirochaetota</taxon>
        <taxon>Spirochaetia</taxon>
        <taxon>Spirochaetales</taxon>
        <taxon>Treponemataceae</taxon>
        <taxon>Treponema</taxon>
    </lineage>
</organism>
<accession>A0A0B7GR68</accession>
<proteinExistence type="predicted"/>